<keyword evidence="2" id="KW-1133">Transmembrane helix</keyword>
<keyword evidence="4" id="KW-1185">Reference proteome</keyword>
<reference evidence="4" key="1">
    <citation type="journal article" date="2019" name="Int. J. Syst. Evol. Microbiol.">
        <title>The Global Catalogue of Microorganisms (GCM) 10K type strain sequencing project: providing services to taxonomists for standard genome sequencing and annotation.</title>
        <authorList>
            <consortium name="The Broad Institute Genomics Platform"/>
            <consortium name="The Broad Institute Genome Sequencing Center for Infectious Disease"/>
            <person name="Wu L."/>
            <person name="Ma J."/>
        </authorList>
    </citation>
    <scope>NUCLEOTIDE SEQUENCE [LARGE SCALE GENOMIC DNA]</scope>
    <source>
        <strain evidence="4">JCM 14718</strain>
    </source>
</reference>
<dbReference type="EMBL" id="BAAANY010000056">
    <property type="protein sequence ID" value="GAA1723118.1"/>
    <property type="molecule type" value="Genomic_DNA"/>
</dbReference>
<sequence length="172" mass="18423">MEDAERRRALDEEFQRLEESAMYSAQNQFEVAKQWRGVNLMLGLPASVLAAVSGATALASTTGRLWAGLLALAAAAFGAILTTINASHRTNQAAAAANAYLAIQTAARQARLLDLHSSDLDDARNTLAEITARRDEQNKTAEPPNKWARRRAQKSIGSGGQTYGIDSPEVGA</sequence>
<gene>
    <name evidence="3" type="ORF">GCM10009765_83850</name>
</gene>
<evidence type="ECO:0000313" key="4">
    <source>
        <dbReference type="Proteomes" id="UP001500618"/>
    </source>
</evidence>
<dbReference type="RefSeq" id="WP_344315530.1">
    <property type="nucleotide sequence ID" value="NZ_BAAANY010000056.1"/>
</dbReference>
<comment type="caution">
    <text evidence="3">The sequence shown here is derived from an EMBL/GenBank/DDBJ whole genome shotgun (WGS) entry which is preliminary data.</text>
</comment>
<keyword evidence="2" id="KW-0812">Transmembrane</keyword>
<feature type="transmembrane region" description="Helical" evidence="2">
    <location>
        <begin position="38"/>
        <end position="59"/>
    </location>
</feature>
<dbReference type="Proteomes" id="UP001500618">
    <property type="component" value="Unassembled WGS sequence"/>
</dbReference>
<accession>A0ABP4VFW9</accession>
<feature type="transmembrane region" description="Helical" evidence="2">
    <location>
        <begin position="65"/>
        <end position="84"/>
    </location>
</feature>
<evidence type="ECO:0000256" key="1">
    <source>
        <dbReference type="SAM" id="MobiDB-lite"/>
    </source>
</evidence>
<dbReference type="NCBIfam" id="NF033632">
    <property type="entry name" value="SLATT_4"/>
    <property type="match status" value="1"/>
</dbReference>
<feature type="region of interest" description="Disordered" evidence="1">
    <location>
        <begin position="130"/>
        <end position="172"/>
    </location>
</feature>
<name>A0ABP4VFW9_9ACTN</name>
<organism evidence="3 4">
    <name type="scientific">Fodinicola feengrottensis</name>
    <dbReference type="NCBI Taxonomy" id="435914"/>
    <lineage>
        <taxon>Bacteria</taxon>
        <taxon>Bacillati</taxon>
        <taxon>Actinomycetota</taxon>
        <taxon>Actinomycetes</taxon>
        <taxon>Mycobacteriales</taxon>
        <taxon>Fodinicola</taxon>
    </lineage>
</organism>
<keyword evidence="2" id="KW-0472">Membrane</keyword>
<evidence type="ECO:0000313" key="3">
    <source>
        <dbReference type="EMBL" id="GAA1723118.1"/>
    </source>
</evidence>
<evidence type="ECO:0008006" key="5">
    <source>
        <dbReference type="Google" id="ProtNLM"/>
    </source>
</evidence>
<proteinExistence type="predicted"/>
<evidence type="ECO:0000256" key="2">
    <source>
        <dbReference type="SAM" id="Phobius"/>
    </source>
</evidence>
<protein>
    <recommendedName>
        <fullName evidence="5">SLATT domain-containing protein</fullName>
    </recommendedName>
</protein>